<protein>
    <submittedName>
        <fullName evidence="1">Uncharacterized protein</fullName>
    </submittedName>
</protein>
<proteinExistence type="predicted"/>
<dbReference type="EMBL" id="JARBHA010000016">
    <property type="protein sequence ID" value="KAJ9678696.1"/>
    <property type="molecule type" value="Genomic_DNA"/>
</dbReference>
<reference evidence="1 2" key="1">
    <citation type="journal article" date="2023" name="BMC Biotechnol.">
        <title>Vitis rotundifolia cv Carlos genome sequencing.</title>
        <authorList>
            <person name="Huff M."/>
            <person name="Hulse-Kemp A."/>
            <person name="Scheffler B."/>
            <person name="Youngblood R."/>
            <person name="Simpson S."/>
            <person name="Babiker E."/>
            <person name="Staton M."/>
        </authorList>
    </citation>
    <scope>NUCLEOTIDE SEQUENCE [LARGE SCALE GENOMIC DNA]</scope>
    <source>
        <tissue evidence="1">Leaf</tissue>
    </source>
</reference>
<name>A0AA38YXU8_VITRO</name>
<dbReference type="Proteomes" id="UP001168098">
    <property type="component" value="Unassembled WGS sequence"/>
</dbReference>
<keyword evidence="2" id="KW-1185">Reference proteome</keyword>
<comment type="caution">
    <text evidence="1">The sequence shown here is derived from an EMBL/GenBank/DDBJ whole genome shotgun (WGS) entry which is preliminary data.</text>
</comment>
<accession>A0AA38YXU8</accession>
<sequence>MPNPVAVTIVTVGMYRMSRHATDTGVQIDVIKAVGDAYESEFSGGYMHGTRYIGSEPIGPSMVVDMCEGVQSRNKIKDSVVVGFQ</sequence>
<evidence type="ECO:0000313" key="1">
    <source>
        <dbReference type="EMBL" id="KAJ9678696.1"/>
    </source>
</evidence>
<organism evidence="1 2">
    <name type="scientific">Vitis rotundifolia</name>
    <name type="common">Muscadine grape</name>
    <dbReference type="NCBI Taxonomy" id="103349"/>
    <lineage>
        <taxon>Eukaryota</taxon>
        <taxon>Viridiplantae</taxon>
        <taxon>Streptophyta</taxon>
        <taxon>Embryophyta</taxon>
        <taxon>Tracheophyta</taxon>
        <taxon>Spermatophyta</taxon>
        <taxon>Magnoliopsida</taxon>
        <taxon>eudicotyledons</taxon>
        <taxon>Gunneridae</taxon>
        <taxon>Pentapetalae</taxon>
        <taxon>rosids</taxon>
        <taxon>Vitales</taxon>
        <taxon>Vitaceae</taxon>
        <taxon>Viteae</taxon>
        <taxon>Vitis</taxon>
    </lineage>
</organism>
<gene>
    <name evidence="1" type="ORF">PVL29_020780</name>
</gene>
<dbReference type="AlphaFoldDB" id="A0AA38YXU8"/>
<evidence type="ECO:0000313" key="2">
    <source>
        <dbReference type="Proteomes" id="UP001168098"/>
    </source>
</evidence>